<dbReference type="OrthoDB" id="10506327at2759"/>
<proteinExistence type="predicted"/>
<keyword evidence="2" id="KW-1185">Reference proteome</keyword>
<organism evidence="1 2">
    <name type="scientific">Gossypium harknessii</name>
    <dbReference type="NCBI Taxonomy" id="34285"/>
    <lineage>
        <taxon>Eukaryota</taxon>
        <taxon>Viridiplantae</taxon>
        <taxon>Streptophyta</taxon>
        <taxon>Embryophyta</taxon>
        <taxon>Tracheophyta</taxon>
        <taxon>Spermatophyta</taxon>
        <taxon>Magnoliopsida</taxon>
        <taxon>eudicotyledons</taxon>
        <taxon>Gunneridae</taxon>
        <taxon>Pentapetalae</taxon>
        <taxon>rosids</taxon>
        <taxon>malvids</taxon>
        <taxon>Malvales</taxon>
        <taxon>Malvaceae</taxon>
        <taxon>Malvoideae</taxon>
        <taxon>Gossypium</taxon>
    </lineage>
</organism>
<dbReference type="EMBL" id="JABFAD010000007">
    <property type="protein sequence ID" value="MBA0803258.1"/>
    <property type="molecule type" value="Genomic_DNA"/>
</dbReference>
<sequence>MRSTINSISLMVFSERVHQLFVKDMATTRYGHAKEVFPKSVPCSKAYNKVLSSGEKVSSDDSMMVKDDIADGLKLMDHG</sequence>
<gene>
    <name evidence="1" type="ORF">Gohar_013494</name>
</gene>
<evidence type="ECO:0000313" key="2">
    <source>
        <dbReference type="Proteomes" id="UP000593560"/>
    </source>
</evidence>
<evidence type="ECO:0000313" key="1">
    <source>
        <dbReference type="EMBL" id="MBA0803258.1"/>
    </source>
</evidence>
<dbReference type="Proteomes" id="UP000593560">
    <property type="component" value="Unassembled WGS sequence"/>
</dbReference>
<dbReference type="AlphaFoldDB" id="A0A7J9H0Z0"/>
<name>A0A7J9H0Z0_9ROSI</name>
<reference evidence="1 2" key="1">
    <citation type="journal article" date="2019" name="Genome Biol. Evol.">
        <title>Insights into the evolution of the New World diploid cottons (Gossypium, subgenus Houzingenia) based on genome sequencing.</title>
        <authorList>
            <person name="Grover C.E."/>
            <person name="Arick M.A. 2nd"/>
            <person name="Thrash A."/>
            <person name="Conover J.L."/>
            <person name="Sanders W.S."/>
            <person name="Peterson D.G."/>
            <person name="Frelichowski J.E."/>
            <person name="Scheffler J.A."/>
            <person name="Scheffler B.E."/>
            <person name="Wendel J.F."/>
        </authorList>
    </citation>
    <scope>NUCLEOTIDE SEQUENCE [LARGE SCALE GENOMIC DNA]</scope>
    <source>
        <strain evidence="1">0</strain>
        <tissue evidence="1">Leaf</tissue>
    </source>
</reference>
<protein>
    <submittedName>
        <fullName evidence="1">Uncharacterized protein</fullName>
    </submittedName>
</protein>
<accession>A0A7J9H0Z0</accession>
<comment type="caution">
    <text evidence="1">The sequence shown here is derived from an EMBL/GenBank/DDBJ whole genome shotgun (WGS) entry which is preliminary data.</text>
</comment>